<protein>
    <submittedName>
        <fullName evidence="1 2">Uncharacterized protein</fullName>
    </submittedName>
</protein>
<dbReference type="HOGENOM" id="CLU_1262468_0_0_1"/>
<evidence type="ECO:0000313" key="3">
    <source>
        <dbReference type="Proteomes" id="UP000000673"/>
    </source>
</evidence>
<gene>
    <name evidence="1" type="ORF">AND_004565</name>
</gene>
<organism evidence="1">
    <name type="scientific">Anopheles darlingi</name>
    <name type="common">Mosquito</name>
    <dbReference type="NCBI Taxonomy" id="43151"/>
    <lineage>
        <taxon>Eukaryota</taxon>
        <taxon>Metazoa</taxon>
        <taxon>Ecdysozoa</taxon>
        <taxon>Arthropoda</taxon>
        <taxon>Hexapoda</taxon>
        <taxon>Insecta</taxon>
        <taxon>Pterygota</taxon>
        <taxon>Neoptera</taxon>
        <taxon>Endopterygota</taxon>
        <taxon>Diptera</taxon>
        <taxon>Nematocera</taxon>
        <taxon>Culicoidea</taxon>
        <taxon>Culicidae</taxon>
        <taxon>Anophelinae</taxon>
        <taxon>Anopheles</taxon>
    </lineage>
</organism>
<dbReference type="AlphaFoldDB" id="W5JH79"/>
<dbReference type="VEuPathDB" id="VectorBase:ADAC004565"/>
<proteinExistence type="predicted"/>
<reference evidence="1 3" key="1">
    <citation type="journal article" date="2010" name="BMC Genomics">
        <title>Combination of measures distinguishes pre-miRNAs from other stem-loops in the genome of the newly sequenced Anopheles darlingi.</title>
        <authorList>
            <person name="Mendes N.D."/>
            <person name="Freitas A.T."/>
            <person name="Vasconcelos A.T."/>
            <person name="Sagot M.F."/>
        </authorList>
    </citation>
    <scope>NUCLEOTIDE SEQUENCE</scope>
</reference>
<evidence type="ECO:0000313" key="2">
    <source>
        <dbReference type="EnsemblMetazoa" id="ADAC004565-PA"/>
    </source>
</evidence>
<keyword evidence="3" id="KW-1185">Reference proteome</keyword>
<dbReference type="VEuPathDB" id="VectorBase:ADAR2_003282"/>
<evidence type="ECO:0000313" key="1">
    <source>
        <dbReference type="EMBL" id="ETN63722.1"/>
    </source>
</evidence>
<dbReference type="EnsemblMetazoa" id="ADAC004565-RA">
    <property type="protein sequence ID" value="ADAC004565-PA"/>
    <property type="gene ID" value="ADAC004565"/>
</dbReference>
<reference evidence="1" key="2">
    <citation type="submission" date="2010-05" db="EMBL/GenBank/DDBJ databases">
        <authorList>
            <person name="Almeida L.G."/>
            <person name="Nicolas M.F."/>
            <person name="Souza R.C."/>
            <person name="Vasconcelos A.T.R."/>
        </authorList>
    </citation>
    <scope>NUCLEOTIDE SEQUENCE</scope>
</reference>
<dbReference type="EMBL" id="ADMH02001204">
    <property type="protein sequence ID" value="ETN63722.1"/>
    <property type="molecule type" value="Genomic_DNA"/>
</dbReference>
<accession>W5JH79</accession>
<dbReference type="Proteomes" id="UP000000673">
    <property type="component" value="Unassembled WGS sequence"/>
</dbReference>
<reference evidence="2" key="4">
    <citation type="submission" date="2015-06" db="UniProtKB">
        <authorList>
            <consortium name="EnsemblMetazoa"/>
        </authorList>
    </citation>
    <scope>IDENTIFICATION</scope>
</reference>
<reference evidence="1" key="3">
    <citation type="journal article" date="2013" name="Nucleic Acids Res.">
        <title>The genome of Anopheles darlingi, the main neotropical malaria vector.</title>
        <authorList>
            <person name="Marinotti O."/>
            <person name="Cerqueira G.C."/>
            <person name="de Almeida L.G."/>
            <person name="Ferro M.I."/>
            <person name="Loreto E.L."/>
            <person name="Zaha A."/>
            <person name="Teixeira S.M."/>
            <person name="Wespiser A.R."/>
            <person name="Almeida E Silva A."/>
            <person name="Schlindwein A.D."/>
            <person name="Pacheco A.C."/>
            <person name="Silva A.L."/>
            <person name="Graveley B.R."/>
            <person name="Walenz B.P."/>
            <person name="Lima Bde A."/>
            <person name="Ribeiro C.A."/>
            <person name="Nunes-Silva C.G."/>
            <person name="de Carvalho C.R."/>
            <person name="Soares C.M."/>
            <person name="de Menezes C.B."/>
            <person name="Matiolli C."/>
            <person name="Caffrey D."/>
            <person name="Araujo D.A."/>
            <person name="de Oliveira D.M."/>
            <person name="Golenbock D."/>
            <person name="Grisard E.C."/>
            <person name="Fantinatti-Garboggini F."/>
            <person name="de Carvalho F.M."/>
            <person name="Barcellos F.G."/>
            <person name="Prosdocimi F."/>
            <person name="May G."/>
            <person name="Azevedo Junior G.M."/>
            <person name="Guimaraes G.M."/>
            <person name="Goldman G.H."/>
            <person name="Padilha I.Q."/>
            <person name="Batista Jda S."/>
            <person name="Ferro J.A."/>
            <person name="Ribeiro J.M."/>
            <person name="Fietto J.L."/>
            <person name="Dabbas K.M."/>
            <person name="Cerdeira L."/>
            <person name="Agnez-Lima L.F."/>
            <person name="Brocchi M."/>
            <person name="de Carvalho M.O."/>
            <person name="Teixeira Mde M."/>
            <person name="Diniz Maia Mde M."/>
            <person name="Goldman M.H."/>
            <person name="Cruz Schneider M.P."/>
            <person name="Felipe M.S."/>
            <person name="Hungria M."/>
            <person name="Nicolas M.F."/>
            <person name="Pereira M."/>
            <person name="Montes M.A."/>
            <person name="Cantao M.E."/>
            <person name="Vincentz M."/>
            <person name="Rafael M.S."/>
            <person name="Silverman N."/>
            <person name="Stoco P.H."/>
            <person name="Souza R.C."/>
            <person name="Vicentini R."/>
            <person name="Gazzinelli R.T."/>
            <person name="Neves Rde O."/>
            <person name="Silva R."/>
            <person name="Astolfi-Filho S."/>
            <person name="Maciel T.E."/>
            <person name="Urmenyi T.P."/>
            <person name="Tadei W.P."/>
            <person name="Camargo E.P."/>
            <person name="de Vasconcelos A.T."/>
        </authorList>
    </citation>
    <scope>NUCLEOTIDE SEQUENCE</scope>
</reference>
<name>W5JH79_ANODA</name>
<sequence>MIGIICSGVRRTASVLASATQAAVRQQSVQKAKVVSGSANYTHRSICGTIAPRRVPITPGPGILLMGSTGSVTSKRGTASGKRRNRRIMRYCLAGHCLCSLTVIQSRSNLLSLLSLRHQRCQQQQVSGQRCSAKGAPQMTIESFGQSSATIATDRQRVRALSSRLRGAQPQYYSCARNHRSDTSGQSNIAFSIGLAFRPAHTLVPFQSITSKVHLHIKC</sequence>